<keyword evidence="6" id="KW-0375">Hydrogen ion transport</keyword>
<reference evidence="13 14" key="1">
    <citation type="journal article" date="2019" name="Sci. Rep.">
        <title>Orb-weaving spider Araneus ventricosus genome elucidates the spidroin gene catalogue.</title>
        <authorList>
            <person name="Kono N."/>
            <person name="Nakamura H."/>
            <person name="Ohtoshi R."/>
            <person name="Moran D.A.P."/>
            <person name="Shinohara A."/>
            <person name="Yoshida Y."/>
            <person name="Fujiwara M."/>
            <person name="Mori M."/>
            <person name="Tomita M."/>
            <person name="Arakawa K."/>
        </authorList>
    </citation>
    <scope>NUCLEOTIDE SEQUENCE [LARGE SCALE GENOMIC DNA]</scope>
</reference>
<name>A0A4Y2NA16_ARAVE</name>
<feature type="transmembrane region" description="Helical" evidence="12">
    <location>
        <begin position="229"/>
        <end position="248"/>
    </location>
</feature>
<evidence type="ECO:0000256" key="5">
    <source>
        <dbReference type="ARBA" id="ARBA00022692"/>
    </source>
</evidence>
<evidence type="ECO:0000256" key="11">
    <source>
        <dbReference type="SAM" id="MobiDB-lite"/>
    </source>
</evidence>
<dbReference type="OrthoDB" id="6429739at2759"/>
<accession>A0A4Y2NA16</accession>
<keyword evidence="4" id="KW-1003">Cell membrane</keyword>
<gene>
    <name evidence="13" type="ORF">AVEN_240769_1</name>
</gene>
<evidence type="ECO:0000256" key="7">
    <source>
        <dbReference type="ARBA" id="ARBA00022989"/>
    </source>
</evidence>
<dbReference type="Pfam" id="PF03189">
    <property type="entry name" value="Otopetrin"/>
    <property type="match status" value="1"/>
</dbReference>
<keyword evidence="7 12" id="KW-1133">Transmembrane helix</keyword>
<evidence type="ECO:0000313" key="13">
    <source>
        <dbReference type="EMBL" id="GBN35499.1"/>
    </source>
</evidence>
<sequence>MLFTSIKDAARTLRVSWLSSGRPLEQNEVQLLTYQRAPLAGLDEDDQPPPTPPPPLPPPSAPVGPPPPRPAEGPKAQPPAVAAQHDEEAVKFVEDCSRPRPTKGTVHLLSSLYAKLLLSAVFVLLLTEILPNGRPLLFFHGYLFSWVLGAGLLCLLCVYVGVIAQRCPGMEEIHEMEVTAPTYRSLVPQVSVFFRVGFFVFGLGTLIGVGLAAATLFTLDQPCVDQINWLQPLLLAAFTLLQTHVLCLNSQRSVGYLGWCRHPVLMHLFAANLAVWLRMFIWDGAEAWLKHTHAFDPNPTAHTFKDGHHSIHASSDCTWQVQTPDVVEDLLRLRNCYRNSTLGVIWAEARPFIKPFVFQYCIAAAVLQYALWKTPPQKSRSQSSHQLQPQQRMDCRGSSKGLFLGLLVLAVGIVALILYFVLAHNPGLKQETLLVLVCTHSGLLLLALLASLFGLCRVAGMCTRTDQDSCATLHQILQSVGLCALFVQSGCALVAALQDVGNLASTDKSSVSRQSALSILSQGGSVLITLADATLCIAHALMQSILFHRLGQKRCSSGCPHETSRPGRQVVTFLAFCNLVLWVTDTFAGGRDQAISQLQLQLFGVLPWKLITQVTMPLVMLYRFQSTVYLFEAWHFGYGGDSK</sequence>
<evidence type="ECO:0000256" key="9">
    <source>
        <dbReference type="ARBA" id="ARBA00023136"/>
    </source>
</evidence>
<feature type="transmembrane region" description="Helical" evidence="12">
    <location>
        <begin position="192"/>
        <end position="217"/>
    </location>
</feature>
<dbReference type="Proteomes" id="UP000499080">
    <property type="component" value="Unassembled WGS sequence"/>
</dbReference>
<evidence type="ECO:0000256" key="1">
    <source>
        <dbReference type="ARBA" id="ARBA00004651"/>
    </source>
</evidence>
<keyword evidence="10" id="KW-0407">Ion channel</keyword>
<feature type="transmembrane region" description="Helical" evidence="12">
    <location>
        <begin position="108"/>
        <end position="130"/>
    </location>
</feature>
<dbReference type="AlphaFoldDB" id="A0A4Y2NA16"/>
<feature type="compositionally biased region" description="Pro residues" evidence="11">
    <location>
        <begin position="48"/>
        <end position="71"/>
    </location>
</feature>
<keyword evidence="14" id="KW-1185">Reference proteome</keyword>
<evidence type="ECO:0000256" key="8">
    <source>
        <dbReference type="ARBA" id="ARBA00023065"/>
    </source>
</evidence>
<dbReference type="EMBL" id="BGPR01008705">
    <property type="protein sequence ID" value="GBN35499.1"/>
    <property type="molecule type" value="Genomic_DNA"/>
</dbReference>
<evidence type="ECO:0000313" key="14">
    <source>
        <dbReference type="Proteomes" id="UP000499080"/>
    </source>
</evidence>
<keyword evidence="9 12" id="KW-0472">Membrane</keyword>
<keyword evidence="8" id="KW-0406">Ion transport</keyword>
<comment type="caution">
    <text evidence="13">The sequence shown here is derived from an EMBL/GenBank/DDBJ whole genome shotgun (WGS) entry which is preliminary data.</text>
</comment>
<comment type="similarity">
    <text evidence="2">Belongs to the otopetrin family.</text>
</comment>
<dbReference type="GO" id="GO:0015252">
    <property type="term" value="F:proton channel activity"/>
    <property type="evidence" value="ECO:0007669"/>
    <property type="project" value="InterPro"/>
</dbReference>
<evidence type="ECO:0000256" key="4">
    <source>
        <dbReference type="ARBA" id="ARBA00022475"/>
    </source>
</evidence>
<protein>
    <recommendedName>
        <fullName evidence="15">Proton channel OtopLc</fullName>
    </recommendedName>
</protein>
<feature type="transmembrane region" description="Helical" evidence="12">
    <location>
        <begin position="476"/>
        <end position="497"/>
    </location>
</feature>
<dbReference type="PANTHER" id="PTHR21522:SF32">
    <property type="entry name" value="OTOPETRIN-2"/>
    <property type="match status" value="1"/>
</dbReference>
<evidence type="ECO:0000256" key="12">
    <source>
        <dbReference type="SAM" id="Phobius"/>
    </source>
</evidence>
<feature type="transmembrane region" description="Helical" evidence="12">
    <location>
        <begin position="401"/>
        <end position="421"/>
    </location>
</feature>
<keyword evidence="5 12" id="KW-0812">Transmembrane</keyword>
<evidence type="ECO:0000256" key="10">
    <source>
        <dbReference type="ARBA" id="ARBA00023303"/>
    </source>
</evidence>
<dbReference type="PANTHER" id="PTHR21522">
    <property type="entry name" value="PROTON CHANNEL OTOP"/>
    <property type="match status" value="1"/>
</dbReference>
<dbReference type="InterPro" id="IPR004878">
    <property type="entry name" value="Otopetrin"/>
</dbReference>
<feature type="transmembrane region" description="Helical" evidence="12">
    <location>
        <begin position="433"/>
        <end position="455"/>
    </location>
</feature>
<evidence type="ECO:0000256" key="3">
    <source>
        <dbReference type="ARBA" id="ARBA00022448"/>
    </source>
</evidence>
<evidence type="ECO:0008006" key="15">
    <source>
        <dbReference type="Google" id="ProtNLM"/>
    </source>
</evidence>
<feature type="transmembrane region" description="Helical" evidence="12">
    <location>
        <begin position="142"/>
        <end position="164"/>
    </location>
</feature>
<evidence type="ECO:0000256" key="6">
    <source>
        <dbReference type="ARBA" id="ARBA00022781"/>
    </source>
</evidence>
<dbReference type="GO" id="GO:0005886">
    <property type="term" value="C:plasma membrane"/>
    <property type="evidence" value="ECO:0007669"/>
    <property type="project" value="UniProtKB-SubCell"/>
</dbReference>
<proteinExistence type="inferred from homology"/>
<evidence type="ECO:0000256" key="2">
    <source>
        <dbReference type="ARBA" id="ARBA00006513"/>
    </source>
</evidence>
<feature type="transmembrane region" description="Helical" evidence="12">
    <location>
        <begin position="517"/>
        <end position="542"/>
    </location>
</feature>
<feature type="region of interest" description="Disordered" evidence="11">
    <location>
        <begin position="40"/>
        <end position="84"/>
    </location>
</feature>
<keyword evidence="3" id="KW-0813">Transport</keyword>
<organism evidence="13 14">
    <name type="scientific">Araneus ventricosus</name>
    <name type="common">Orbweaver spider</name>
    <name type="synonym">Epeira ventricosa</name>
    <dbReference type="NCBI Taxonomy" id="182803"/>
    <lineage>
        <taxon>Eukaryota</taxon>
        <taxon>Metazoa</taxon>
        <taxon>Ecdysozoa</taxon>
        <taxon>Arthropoda</taxon>
        <taxon>Chelicerata</taxon>
        <taxon>Arachnida</taxon>
        <taxon>Araneae</taxon>
        <taxon>Araneomorphae</taxon>
        <taxon>Entelegynae</taxon>
        <taxon>Araneoidea</taxon>
        <taxon>Araneidae</taxon>
        <taxon>Araneus</taxon>
    </lineage>
</organism>
<comment type="subcellular location">
    <subcellularLocation>
        <location evidence="1">Cell membrane</location>
        <topology evidence="1">Multi-pass membrane protein</topology>
    </subcellularLocation>
</comment>